<feature type="compositionally biased region" description="Low complexity" evidence="1">
    <location>
        <begin position="312"/>
        <end position="342"/>
    </location>
</feature>
<dbReference type="Gene3D" id="4.10.280.10">
    <property type="entry name" value="Helix-loop-helix DNA-binding domain"/>
    <property type="match status" value="1"/>
</dbReference>
<dbReference type="PANTHER" id="PTHR47336:SF3">
    <property type="entry name" value="SERINE-RICH PROTEIN TYE7"/>
    <property type="match status" value="1"/>
</dbReference>
<keyword evidence="2" id="KW-0812">Transmembrane</keyword>
<accession>A0A1X2IGT4</accession>
<feature type="transmembrane region" description="Helical" evidence="2">
    <location>
        <begin position="351"/>
        <end position="373"/>
    </location>
</feature>
<evidence type="ECO:0000256" key="1">
    <source>
        <dbReference type="SAM" id="MobiDB-lite"/>
    </source>
</evidence>
<dbReference type="EMBL" id="MCGE01000011">
    <property type="protein sequence ID" value="ORZ16361.1"/>
    <property type="molecule type" value="Genomic_DNA"/>
</dbReference>
<evidence type="ECO:0000313" key="4">
    <source>
        <dbReference type="EMBL" id="ORZ16361.1"/>
    </source>
</evidence>
<dbReference type="PANTHER" id="PTHR47336">
    <property type="entry name" value="TRANSCRIPTION FACTOR HMS1-RELATED"/>
    <property type="match status" value="1"/>
</dbReference>
<dbReference type="STRING" id="90262.A0A1X2IGT4"/>
<keyword evidence="2" id="KW-1133">Transmembrane helix</keyword>
<evidence type="ECO:0000256" key="2">
    <source>
        <dbReference type="SAM" id="Phobius"/>
    </source>
</evidence>
<evidence type="ECO:0000313" key="5">
    <source>
        <dbReference type="Proteomes" id="UP000193560"/>
    </source>
</evidence>
<protein>
    <submittedName>
        <fullName evidence="4">Helix-loop-helix DNA-binding domain-domain-containing protein</fullName>
    </submittedName>
</protein>
<dbReference type="InterPro" id="IPR011598">
    <property type="entry name" value="bHLH_dom"/>
</dbReference>
<reference evidence="4 5" key="1">
    <citation type="submission" date="2016-07" db="EMBL/GenBank/DDBJ databases">
        <title>Pervasive Adenine N6-methylation of Active Genes in Fungi.</title>
        <authorList>
            <consortium name="DOE Joint Genome Institute"/>
            <person name="Mondo S.J."/>
            <person name="Dannebaum R.O."/>
            <person name="Kuo R.C."/>
            <person name="Labutti K."/>
            <person name="Haridas S."/>
            <person name="Kuo A."/>
            <person name="Salamov A."/>
            <person name="Ahrendt S.R."/>
            <person name="Lipzen A."/>
            <person name="Sullivan W."/>
            <person name="Andreopoulos W.B."/>
            <person name="Clum A."/>
            <person name="Lindquist E."/>
            <person name="Daum C."/>
            <person name="Ramamoorthy G.K."/>
            <person name="Gryganskyi A."/>
            <person name="Culley D."/>
            <person name="Magnuson J.K."/>
            <person name="James T.Y."/>
            <person name="O'Malley M.A."/>
            <person name="Stajich J.E."/>
            <person name="Spatafora J.W."/>
            <person name="Visel A."/>
            <person name="Grigoriev I.V."/>
        </authorList>
    </citation>
    <scope>NUCLEOTIDE SEQUENCE [LARGE SCALE GENOMIC DNA]</scope>
    <source>
        <strain evidence="4 5">NRRL 1336</strain>
    </source>
</reference>
<dbReference type="Proteomes" id="UP000193560">
    <property type="component" value="Unassembled WGS sequence"/>
</dbReference>
<comment type="caution">
    <text evidence="4">The sequence shown here is derived from an EMBL/GenBank/DDBJ whole genome shotgun (WGS) entry which is preliminary data.</text>
</comment>
<keyword evidence="2" id="KW-0472">Membrane</keyword>
<feature type="compositionally biased region" description="Acidic residues" evidence="1">
    <location>
        <begin position="181"/>
        <end position="193"/>
    </location>
</feature>
<dbReference type="SUPFAM" id="SSF47459">
    <property type="entry name" value="HLH, helix-loop-helix DNA-binding domain"/>
    <property type="match status" value="1"/>
</dbReference>
<keyword evidence="4" id="KW-0238">DNA-binding</keyword>
<dbReference type="AlphaFoldDB" id="A0A1X2IGT4"/>
<evidence type="ECO:0000259" key="3">
    <source>
        <dbReference type="PROSITE" id="PS50888"/>
    </source>
</evidence>
<gene>
    <name evidence="4" type="ORF">BCR42DRAFT_414892</name>
</gene>
<feature type="domain" description="BHLH" evidence="3">
    <location>
        <begin position="132"/>
        <end position="216"/>
    </location>
</feature>
<sequence length="436" mass="49841">MNINSYFDDRHYQQLLHDDNDYMIPWFQTTSIPQTPALSHSSATPPHDGFTSNDLLFSSISPQASFSDMYDIGSIVIPSDNITPMVTTSTTSTTSNTSSTGFIVSPLTPPEVSSNTNMNAHEGDHANELLPFKKVAHNAIERRYRNNINDRIRELQQVVPALCRDDDHDSNNNKNNTHSAEDDDMDELEEEDGVPVAKKLNKATILQKATEYIHHLKYTQQLLNQENEMLQHMVQALPGGEPLLQQFLADKKRFDQAEKERRAKERKLALQQQRIDHQRMLKERAAQRAALMSPEERQKRRRRSSQQKKRPSTTVTSSPSMPLSGSQHSPQYSLSPTPSPSSSSSSSASRFFSVFLGMTFFAVPSTTPSSLVWKQHRSSSSRFMGHSLPQETSWSWSDYWPLIRFSLYCFFITYLFVLPFLSKLHIRRTSIRKRLN</sequence>
<dbReference type="InterPro" id="IPR052099">
    <property type="entry name" value="Regulatory_TF_Diverse"/>
</dbReference>
<dbReference type="InterPro" id="IPR036638">
    <property type="entry name" value="HLH_DNA-bd_sf"/>
</dbReference>
<organism evidence="4 5">
    <name type="scientific">Absidia repens</name>
    <dbReference type="NCBI Taxonomy" id="90262"/>
    <lineage>
        <taxon>Eukaryota</taxon>
        <taxon>Fungi</taxon>
        <taxon>Fungi incertae sedis</taxon>
        <taxon>Mucoromycota</taxon>
        <taxon>Mucoromycotina</taxon>
        <taxon>Mucoromycetes</taxon>
        <taxon>Mucorales</taxon>
        <taxon>Cunninghamellaceae</taxon>
        <taxon>Absidia</taxon>
    </lineage>
</organism>
<dbReference type="Pfam" id="PF00010">
    <property type="entry name" value="HLH"/>
    <property type="match status" value="1"/>
</dbReference>
<feature type="compositionally biased region" description="Basic and acidic residues" evidence="1">
    <location>
        <begin position="255"/>
        <end position="286"/>
    </location>
</feature>
<dbReference type="OrthoDB" id="2133190at2759"/>
<dbReference type="SMART" id="SM00353">
    <property type="entry name" value="HLH"/>
    <property type="match status" value="1"/>
</dbReference>
<feature type="region of interest" description="Disordered" evidence="1">
    <location>
        <begin position="255"/>
        <end position="342"/>
    </location>
</feature>
<feature type="transmembrane region" description="Helical" evidence="2">
    <location>
        <begin position="405"/>
        <end position="426"/>
    </location>
</feature>
<proteinExistence type="predicted"/>
<dbReference type="GO" id="GO:0003677">
    <property type="term" value="F:DNA binding"/>
    <property type="evidence" value="ECO:0007669"/>
    <property type="project" value="UniProtKB-KW"/>
</dbReference>
<feature type="region of interest" description="Disordered" evidence="1">
    <location>
        <begin position="163"/>
        <end position="194"/>
    </location>
</feature>
<name>A0A1X2IGT4_9FUNG</name>
<dbReference type="GO" id="GO:0046983">
    <property type="term" value="F:protein dimerization activity"/>
    <property type="evidence" value="ECO:0007669"/>
    <property type="project" value="InterPro"/>
</dbReference>
<feature type="compositionally biased region" description="Basic residues" evidence="1">
    <location>
        <begin position="299"/>
        <end position="311"/>
    </location>
</feature>
<keyword evidence="5" id="KW-1185">Reference proteome</keyword>
<dbReference type="PROSITE" id="PS50888">
    <property type="entry name" value="BHLH"/>
    <property type="match status" value="1"/>
</dbReference>